<keyword evidence="3" id="KW-1185">Reference proteome</keyword>
<dbReference type="NCBIfam" id="NF038353">
    <property type="entry name" value="FxLYD_dom"/>
    <property type="match status" value="2"/>
</dbReference>
<dbReference type="Proteomes" id="UP001154061">
    <property type="component" value="Unassembled WGS sequence"/>
</dbReference>
<comment type="caution">
    <text evidence="2">The sequence shown here is derived from an EMBL/GenBank/DDBJ whole genome shotgun (WGS) entry which is preliminary data.</text>
</comment>
<dbReference type="AlphaFoldDB" id="A0A9Q4L6D6"/>
<feature type="compositionally biased region" description="Acidic residues" evidence="1">
    <location>
        <begin position="24"/>
        <end position="42"/>
    </location>
</feature>
<reference evidence="2" key="1">
    <citation type="submission" date="2022-06" db="EMBL/GenBank/DDBJ databases">
        <title>Natrinema sp. a new haloarchaeum isolate from saline soil.</title>
        <authorList>
            <person name="Strakova D."/>
            <person name="Galisteo C."/>
            <person name="Sanchez-Porro C."/>
            <person name="Ventosa A."/>
        </authorList>
    </citation>
    <scope>NUCLEOTIDE SEQUENCE</scope>
    <source>
        <strain evidence="2">S1CR25-10</strain>
    </source>
</reference>
<sequence>MKRRQLLAVTGTVAVAGCLADSSTDTDEPDDGNESPSDEQPPEVDTTVTDATLETRELDGDRTETAVTGLVENTSDARLGLVSVAGKFYDADGQLLSSSPWDVRDLEPGQVWEPWIPYMGEGDVDHAELVVTDATAHSRTIAPNGMVLESHDMQIPTDDLAMPRVLGTVSNQSESDVGILQARLKTIADNGNLLETGIASIQNFGAGESWDFDQQIHFKNPDWKERIGGYQIVLTA</sequence>
<name>A0A9Q4L6D6_9EURY</name>
<proteinExistence type="predicted"/>
<dbReference type="InterPro" id="IPR047676">
    <property type="entry name" value="FxLYD_dom"/>
</dbReference>
<dbReference type="RefSeq" id="WP_277524995.1">
    <property type="nucleotide sequence ID" value="NZ_JAMQOT010000015.1"/>
</dbReference>
<evidence type="ECO:0000256" key="1">
    <source>
        <dbReference type="SAM" id="MobiDB-lite"/>
    </source>
</evidence>
<dbReference type="EMBL" id="JAMQOT010000015">
    <property type="protein sequence ID" value="MDF9748359.1"/>
    <property type="molecule type" value="Genomic_DNA"/>
</dbReference>
<evidence type="ECO:0000313" key="3">
    <source>
        <dbReference type="Proteomes" id="UP001154061"/>
    </source>
</evidence>
<protein>
    <submittedName>
        <fullName evidence="2">FxLYD domain-containing protein</fullName>
    </submittedName>
</protein>
<organism evidence="2 3">
    <name type="scientific">Natrinema salsiterrestre</name>
    <dbReference type="NCBI Taxonomy" id="2950540"/>
    <lineage>
        <taxon>Archaea</taxon>
        <taxon>Methanobacteriati</taxon>
        <taxon>Methanobacteriota</taxon>
        <taxon>Stenosarchaea group</taxon>
        <taxon>Halobacteria</taxon>
        <taxon>Halobacteriales</taxon>
        <taxon>Natrialbaceae</taxon>
        <taxon>Natrinema</taxon>
    </lineage>
</organism>
<dbReference type="PROSITE" id="PS51257">
    <property type="entry name" value="PROKAR_LIPOPROTEIN"/>
    <property type="match status" value="1"/>
</dbReference>
<evidence type="ECO:0000313" key="2">
    <source>
        <dbReference type="EMBL" id="MDF9748359.1"/>
    </source>
</evidence>
<gene>
    <name evidence="2" type="ORF">NDI89_22610</name>
</gene>
<feature type="region of interest" description="Disordered" evidence="1">
    <location>
        <begin position="19"/>
        <end position="47"/>
    </location>
</feature>
<accession>A0A9Q4L6D6</accession>